<dbReference type="HOGENOM" id="CLU_269349_0_0_0"/>
<dbReference type="PROSITE" id="PS50294">
    <property type="entry name" value="WD_REPEATS_REGION"/>
    <property type="match status" value="1"/>
</dbReference>
<protein>
    <submittedName>
        <fullName evidence="11">WD40 repeat, subgroup</fullName>
    </submittedName>
</protein>
<dbReference type="KEGG" id="ipa:Isop_2523"/>
<dbReference type="STRING" id="575540.Isop_2523"/>
<reference evidence="11 12" key="2">
    <citation type="journal article" date="2011" name="Stand. Genomic Sci.">
        <title>Complete genome sequence of Isosphaera pallida type strain (IS1B).</title>
        <authorList>
            <consortium name="US DOE Joint Genome Institute (JGI-PGF)"/>
            <person name="Goker M."/>
            <person name="Cleland D."/>
            <person name="Saunders E."/>
            <person name="Lapidus A."/>
            <person name="Nolan M."/>
            <person name="Lucas S."/>
            <person name="Hammon N."/>
            <person name="Deshpande S."/>
            <person name="Cheng J.F."/>
            <person name="Tapia R."/>
            <person name="Han C."/>
            <person name="Goodwin L."/>
            <person name="Pitluck S."/>
            <person name="Liolios K."/>
            <person name="Pagani I."/>
            <person name="Ivanova N."/>
            <person name="Mavromatis K."/>
            <person name="Pati A."/>
            <person name="Chen A."/>
            <person name="Palaniappan K."/>
            <person name="Land M."/>
            <person name="Hauser L."/>
            <person name="Chang Y.J."/>
            <person name="Jeffries C.D."/>
            <person name="Detter J.C."/>
            <person name="Beck B."/>
            <person name="Woyke T."/>
            <person name="Bristow J."/>
            <person name="Eisen J.A."/>
            <person name="Markowitz V."/>
            <person name="Hugenholtz P."/>
            <person name="Kyrpides N.C."/>
            <person name="Klenk H.P."/>
        </authorList>
    </citation>
    <scope>NUCLEOTIDE SEQUENCE [LARGE SCALE GENOMIC DNA]</scope>
    <source>
        <strain evidence="12">ATCC 43644 / DSM 9630 / IS1B</strain>
    </source>
</reference>
<feature type="region of interest" description="Disordered" evidence="8">
    <location>
        <begin position="469"/>
        <end position="511"/>
    </location>
</feature>
<evidence type="ECO:0000256" key="8">
    <source>
        <dbReference type="SAM" id="MobiDB-lite"/>
    </source>
</evidence>
<dbReference type="InParanoid" id="E8QYA0"/>
<evidence type="ECO:0000313" key="12">
    <source>
        <dbReference type="Proteomes" id="UP000008631"/>
    </source>
</evidence>
<evidence type="ECO:0000256" key="3">
    <source>
        <dbReference type="ARBA" id="ARBA00022723"/>
    </source>
</evidence>
<dbReference type="PANTHER" id="PTHR19848">
    <property type="entry name" value="WD40 REPEAT PROTEIN"/>
    <property type="match status" value="1"/>
</dbReference>
<dbReference type="InterPro" id="IPR011047">
    <property type="entry name" value="Quinoprotein_ADH-like_sf"/>
</dbReference>
<reference key="1">
    <citation type="submission" date="2010-11" db="EMBL/GenBank/DDBJ databases">
        <title>The complete sequence of chromosome of Isophaera pallida ATCC 43644.</title>
        <authorList>
            <consortium name="US DOE Joint Genome Institute (JGI-PGF)"/>
            <person name="Lucas S."/>
            <person name="Copeland A."/>
            <person name="Lapidus A."/>
            <person name="Bruce D."/>
            <person name="Goodwin L."/>
            <person name="Pitluck S."/>
            <person name="Kyrpides N."/>
            <person name="Mavromatis K."/>
            <person name="Pagani I."/>
            <person name="Ivanova N."/>
            <person name="Saunders E."/>
            <person name="Brettin T."/>
            <person name="Detter J.C."/>
            <person name="Han C."/>
            <person name="Tapia R."/>
            <person name="Land M."/>
            <person name="Hauser L."/>
            <person name="Markowitz V."/>
            <person name="Cheng J.-F."/>
            <person name="Hugenholtz P."/>
            <person name="Woyke T."/>
            <person name="Wu D."/>
            <person name="Eisen J.A."/>
        </authorList>
    </citation>
    <scope>NUCLEOTIDE SEQUENCE</scope>
    <source>
        <strain>ATCC 43644</strain>
    </source>
</reference>
<dbReference type="RefSeq" id="WP_013565383.1">
    <property type="nucleotide sequence ID" value="NC_014962.1"/>
</dbReference>
<keyword evidence="2 7" id="KW-0349">Heme</keyword>
<name>E8QYA0_ISOPI</name>
<keyword evidence="3 7" id="KW-0479">Metal-binding</keyword>
<dbReference type="InterPro" id="IPR036909">
    <property type="entry name" value="Cyt_c-like_dom_sf"/>
</dbReference>
<evidence type="ECO:0000256" key="5">
    <source>
        <dbReference type="ARBA" id="ARBA00023004"/>
    </source>
</evidence>
<dbReference type="SUPFAM" id="SSF50998">
    <property type="entry name" value="Quinoprotein alcohol dehydrogenase-like"/>
    <property type="match status" value="1"/>
</dbReference>
<dbReference type="CDD" id="cd00200">
    <property type="entry name" value="WD40"/>
    <property type="match status" value="1"/>
</dbReference>
<feature type="repeat" description="WD" evidence="6">
    <location>
        <begin position="332"/>
        <end position="367"/>
    </location>
</feature>
<evidence type="ECO:0000256" key="2">
    <source>
        <dbReference type="ARBA" id="ARBA00022617"/>
    </source>
</evidence>
<dbReference type="GO" id="GO:0020037">
    <property type="term" value="F:heme binding"/>
    <property type="evidence" value="ECO:0007669"/>
    <property type="project" value="InterPro"/>
</dbReference>
<dbReference type="AlphaFoldDB" id="E8QYA0"/>
<dbReference type="EMBL" id="CP002353">
    <property type="protein sequence ID" value="ADV63095.1"/>
    <property type="molecule type" value="Genomic_DNA"/>
</dbReference>
<dbReference type="InterPro" id="IPR001680">
    <property type="entry name" value="WD40_rpt"/>
</dbReference>
<gene>
    <name evidence="11" type="ordered locus">Isop_2523</name>
</gene>
<dbReference type="eggNOG" id="COG2319">
    <property type="taxonomic scope" value="Bacteria"/>
</dbReference>
<evidence type="ECO:0000313" key="11">
    <source>
        <dbReference type="EMBL" id="ADV63095.1"/>
    </source>
</evidence>
<dbReference type="SMART" id="SM00320">
    <property type="entry name" value="WD40"/>
    <property type="match status" value="6"/>
</dbReference>
<feature type="domain" description="Cytochrome c" evidence="10">
    <location>
        <begin position="27"/>
        <end position="126"/>
    </location>
</feature>
<feature type="repeat" description="WD" evidence="6">
    <location>
        <begin position="241"/>
        <end position="282"/>
    </location>
</feature>
<dbReference type="GO" id="GO:0009055">
    <property type="term" value="F:electron transfer activity"/>
    <property type="evidence" value="ECO:0007669"/>
    <property type="project" value="InterPro"/>
</dbReference>
<dbReference type="Proteomes" id="UP000008631">
    <property type="component" value="Chromosome"/>
</dbReference>
<keyword evidence="9" id="KW-0732">Signal</keyword>
<feature type="compositionally biased region" description="Polar residues" evidence="8">
    <location>
        <begin position="789"/>
        <end position="807"/>
    </location>
</feature>
<feature type="repeat" description="WD" evidence="6">
    <location>
        <begin position="290"/>
        <end position="331"/>
    </location>
</feature>
<dbReference type="InterPro" id="IPR015943">
    <property type="entry name" value="WD40/YVTN_repeat-like_dom_sf"/>
</dbReference>
<dbReference type="eggNOG" id="COG2010">
    <property type="taxonomic scope" value="Bacteria"/>
</dbReference>
<feature type="chain" id="PRO_5003229855" evidence="9">
    <location>
        <begin position="25"/>
        <end position="1264"/>
    </location>
</feature>
<dbReference type="GO" id="GO:0046872">
    <property type="term" value="F:metal ion binding"/>
    <property type="evidence" value="ECO:0007669"/>
    <property type="project" value="UniProtKB-KW"/>
</dbReference>
<evidence type="ECO:0000259" key="10">
    <source>
        <dbReference type="PROSITE" id="PS51007"/>
    </source>
</evidence>
<accession>E8QYA0</accession>
<evidence type="ECO:0000256" key="9">
    <source>
        <dbReference type="SAM" id="SignalP"/>
    </source>
</evidence>
<dbReference type="Gene3D" id="2.130.10.10">
    <property type="entry name" value="YVTN repeat-like/Quinoprotein amine dehydrogenase"/>
    <property type="match status" value="3"/>
</dbReference>
<keyword evidence="12" id="KW-1185">Reference proteome</keyword>
<evidence type="ECO:0000256" key="6">
    <source>
        <dbReference type="PROSITE-ProRule" id="PRU00221"/>
    </source>
</evidence>
<dbReference type="Pfam" id="PF00400">
    <property type="entry name" value="WD40"/>
    <property type="match status" value="2"/>
</dbReference>
<organism evidence="11 12">
    <name type="scientific">Isosphaera pallida (strain ATCC 43644 / DSM 9630 / IS1B)</name>
    <dbReference type="NCBI Taxonomy" id="575540"/>
    <lineage>
        <taxon>Bacteria</taxon>
        <taxon>Pseudomonadati</taxon>
        <taxon>Planctomycetota</taxon>
        <taxon>Planctomycetia</taxon>
        <taxon>Isosphaerales</taxon>
        <taxon>Isosphaeraceae</taxon>
        <taxon>Isosphaera</taxon>
    </lineage>
</organism>
<evidence type="ECO:0000256" key="4">
    <source>
        <dbReference type="ARBA" id="ARBA00022737"/>
    </source>
</evidence>
<keyword evidence="1 6" id="KW-0853">WD repeat</keyword>
<dbReference type="PROSITE" id="PS50082">
    <property type="entry name" value="WD_REPEATS_2"/>
    <property type="match status" value="3"/>
</dbReference>
<feature type="region of interest" description="Disordered" evidence="8">
    <location>
        <begin position="788"/>
        <end position="808"/>
    </location>
</feature>
<dbReference type="SUPFAM" id="SSF46626">
    <property type="entry name" value="Cytochrome c"/>
    <property type="match status" value="1"/>
</dbReference>
<keyword evidence="5 7" id="KW-0408">Iron</keyword>
<dbReference type="PROSITE" id="PS51007">
    <property type="entry name" value="CYTC"/>
    <property type="match status" value="1"/>
</dbReference>
<proteinExistence type="predicted"/>
<dbReference type="OrthoDB" id="226265at2"/>
<dbReference type="PANTHER" id="PTHR19848:SF8">
    <property type="entry name" value="F-BOX AND WD REPEAT DOMAIN CONTAINING 7"/>
    <property type="match status" value="1"/>
</dbReference>
<dbReference type="PROSITE" id="PS00678">
    <property type="entry name" value="WD_REPEATS_1"/>
    <property type="match status" value="1"/>
</dbReference>
<evidence type="ECO:0000256" key="7">
    <source>
        <dbReference type="PROSITE-ProRule" id="PRU00433"/>
    </source>
</evidence>
<dbReference type="Pfam" id="PF07635">
    <property type="entry name" value="PSCyt1"/>
    <property type="match status" value="1"/>
</dbReference>
<feature type="signal peptide" evidence="9">
    <location>
        <begin position="1"/>
        <end position="24"/>
    </location>
</feature>
<keyword evidence="4" id="KW-0677">Repeat</keyword>
<dbReference type="InterPro" id="IPR019775">
    <property type="entry name" value="WD40_repeat_CS"/>
</dbReference>
<dbReference type="InterPro" id="IPR011429">
    <property type="entry name" value="Cyt_c_Planctomycete-type"/>
</dbReference>
<dbReference type="InterPro" id="IPR009056">
    <property type="entry name" value="Cyt_c-like_dom"/>
</dbReference>
<sequence>MTLIPLARLIVWALVASVFTSPNALPQTIAEEPISFRNQIAPILVRSCLGCHKTGRAESGFNLETVALLKRGGVQVQEETLVPGRPDESHLVEVIRPDAQPRMPYKQPPLSDAEIALIETWVAQGASFDVPSEEETRLVTLVDPLTVLPAVAPVTPPREPVGAVAFTPDGQSIVASFGNRLQRFDAAQGTPRGQPLELPGRITALGFTPKGNALWVAGGRPGLDGFVALVDPTAWTLRAQARGHADAILDAAATPDGHRLVTVSYDRLGFVWSLIDDQNESTAPTILQTLKEHTDAVHAVAVSPDGRLIATGSADRSVKVWDAATGARLVTLSEATGPQLAVAFGPEPNRLTAAGADRALRVWTLRTNWDRQPPTATAELVQTRLAHRDAVQRLLRWNDRLASVGADRALKLWILERDGWNPTASCADQSDWPRSLAIAPDGDRLALGRLDGTLDLFNPTNATVLLALTPQTPAPSPNPTATSQPAQPPPPTDAKPPLFRAATLDPPHPRGVVRGRVTRLNLTGTHLQHATAARVPQGWSVTLVPLDPPKPNTLALDLHPPADAPLEPVALRMMTPYGLTNSQLVDVLTAPELNAAEPNDPSQPLIAPDLSETDDLVIVGAIDKPGDVDAIRFHPPSGQVVRLTVAAESFGSPLRAELTLRHPDTGAILRQIRHATLNADPSLDLDATNYQGPVVVELRDQAQDGSGNHLYRLRVGSFARIDRIECLGVPAGVETTLTLTGANLKDPWARVNAVSTPPGTILTLPALSAACPRAGTPRKVVVADGPQFVTDSPAASDSNQPDGSSSERALAIPSGVTARLDQPGASRDHWFRAVAGQPVVVEVFARRLGLALDSFLEILDEQGNPVPRAVLRPVAETQVTFRDHSASSPGIRLSRWDHLRMGDLLLAGRELMRIRELPRNPDDDCQFEAFDGRRLGFLETTPEQHPVDQLMRKVEVHPPDTVFPDQSSAPLTLTFSNDDGGPGFASDSRVTFLPPRDGLYRARVSDARGFGPESEPITNDDFAYHLVIRPTAPSFQPRLSPAEPIVPAGGATLVTLTLERRDGFTGAVRIEPLESPPGLTITPTVVEANRFEAEVLIAADADAAPFFAHGLALKAVAVDHPDDPAWQRTIKSGPITVARMNDLTIEPISTEPITLKPGGVTTFAFRVNRLNPEIGRIPVEFRNLPYGTRVLNIGLNGILVTPQETERVVELYAEPWVRPTRRPVYPAARVEATRQVIPVSAPVELIIDDQPTAAAESSSDENES</sequence>
<evidence type="ECO:0000256" key="1">
    <source>
        <dbReference type="ARBA" id="ARBA00022574"/>
    </source>
</evidence>